<protein>
    <submittedName>
        <fullName evidence="1">Uncharacterized protein</fullName>
    </submittedName>
</protein>
<organism evidence="1 2">
    <name type="scientific">Tuber borchii</name>
    <name type="common">White truffle</name>
    <dbReference type="NCBI Taxonomy" id="42251"/>
    <lineage>
        <taxon>Eukaryota</taxon>
        <taxon>Fungi</taxon>
        <taxon>Dikarya</taxon>
        <taxon>Ascomycota</taxon>
        <taxon>Pezizomycotina</taxon>
        <taxon>Pezizomycetes</taxon>
        <taxon>Pezizales</taxon>
        <taxon>Tuberaceae</taxon>
        <taxon>Tuber</taxon>
    </lineage>
</organism>
<reference evidence="1 2" key="1">
    <citation type="submission" date="2017-04" db="EMBL/GenBank/DDBJ databases">
        <title>Draft genome sequence of Tuber borchii Vittad., a whitish edible truffle.</title>
        <authorList>
            <consortium name="DOE Joint Genome Institute"/>
            <person name="Murat C."/>
            <person name="Kuo A."/>
            <person name="Barry K.W."/>
            <person name="Clum A."/>
            <person name="Dockter R.B."/>
            <person name="Fauchery L."/>
            <person name="Iotti M."/>
            <person name="Kohler A."/>
            <person name="Labutti K."/>
            <person name="Lindquist E.A."/>
            <person name="Lipzen A."/>
            <person name="Ohm R.A."/>
            <person name="Wang M."/>
            <person name="Grigoriev I.V."/>
            <person name="Zambonelli A."/>
            <person name="Martin F.M."/>
        </authorList>
    </citation>
    <scope>NUCLEOTIDE SEQUENCE [LARGE SCALE GENOMIC DNA]</scope>
    <source>
        <strain evidence="1 2">Tbo3840</strain>
    </source>
</reference>
<gene>
    <name evidence="1" type="ORF">B9Z19DRAFT_1066801</name>
</gene>
<sequence>MGSVCAMKNHGLTTCSVRFVVEKSFTTDTTLHSSRVCLLSSNRVTRLWTEYTPAKVCNNCLQLGHISTLYAFPPRCRLCQGNHSTCNHICQALNCNYATGEACEYTVHLCLLYESSGHYTGYLSCSSFWLILESDPPPLGSSSIEGDASAIVGVANRSYGREHQKINRCYWPTLDRVIILNTSVTEKDIAATKCTMDKGKERAWEVSDEEAGSYSDG</sequence>
<keyword evidence="2" id="KW-1185">Reference proteome</keyword>
<evidence type="ECO:0000313" key="2">
    <source>
        <dbReference type="Proteomes" id="UP000244722"/>
    </source>
</evidence>
<comment type="caution">
    <text evidence="1">The sequence shown here is derived from an EMBL/GenBank/DDBJ whole genome shotgun (WGS) entry which is preliminary data.</text>
</comment>
<proteinExistence type="predicted"/>
<dbReference type="EMBL" id="NESQ01000195">
    <property type="protein sequence ID" value="PUU76247.1"/>
    <property type="molecule type" value="Genomic_DNA"/>
</dbReference>
<name>A0A2T6ZL73_TUBBO</name>
<dbReference type="STRING" id="42251.A0A2T6ZL73"/>
<evidence type="ECO:0000313" key="1">
    <source>
        <dbReference type="EMBL" id="PUU76247.1"/>
    </source>
</evidence>
<accession>A0A2T6ZL73</accession>
<dbReference type="AlphaFoldDB" id="A0A2T6ZL73"/>
<dbReference type="Proteomes" id="UP000244722">
    <property type="component" value="Unassembled WGS sequence"/>
</dbReference>